<feature type="region of interest" description="Disordered" evidence="1">
    <location>
        <begin position="30"/>
        <end position="50"/>
    </location>
</feature>
<gene>
    <name evidence="2" type="ORF">APZ42_002746</name>
</gene>
<dbReference type="EMBL" id="LRGB01008470">
    <property type="protein sequence ID" value="KZS00805.1"/>
    <property type="molecule type" value="Genomic_DNA"/>
</dbReference>
<reference evidence="2 3" key="1">
    <citation type="submission" date="2016-03" db="EMBL/GenBank/DDBJ databases">
        <title>EvidentialGene: Evidence-directed Construction of Genes on Genomes.</title>
        <authorList>
            <person name="Gilbert D.G."/>
            <person name="Choi J.-H."/>
            <person name="Mockaitis K."/>
            <person name="Colbourne J."/>
            <person name="Pfrender M."/>
        </authorList>
    </citation>
    <scope>NUCLEOTIDE SEQUENCE [LARGE SCALE GENOMIC DNA]</scope>
    <source>
        <strain evidence="2 3">Xinb3</strain>
        <tissue evidence="2">Complete organism</tissue>
    </source>
</reference>
<comment type="caution">
    <text evidence="2">The sequence shown here is derived from an EMBL/GenBank/DDBJ whole genome shotgun (WGS) entry which is preliminary data.</text>
</comment>
<protein>
    <submittedName>
        <fullName evidence="2">Uncharacterized protein</fullName>
    </submittedName>
</protein>
<evidence type="ECO:0000313" key="3">
    <source>
        <dbReference type="Proteomes" id="UP000076858"/>
    </source>
</evidence>
<evidence type="ECO:0000313" key="2">
    <source>
        <dbReference type="EMBL" id="KZS00805.1"/>
    </source>
</evidence>
<organism evidence="2 3">
    <name type="scientific">Daphnia magna</name>
    <dbReference type="NCBI Taxonomy" id="35525"/>
    <lineage>
        <taxon>Eukaryota</taxon>
        <taxon>Metazoa</taxon>
        <taxon>Ecdysozoa</taxon>
        <taxon>Arthropoda</taxon>
        <taxon>Crustacea</taxon>
        <taxon>Branchiopoda</taxon>
        <taxon>Diplostraca</taxon>
        <taxon>Cladocera</taxon>
        <taxon>Anomopoda</taxon>
        <taxon>Daphniidae</taxon>
        <taxon>Daphnia</taxon>
    </lineage>
</organism>
<sequence length="50" mass="5938">MPLLLLLARQTAFRRYESDIDVVVRSIKRNRHTKTTRNGQPRRKENGFVV</sequence>
<evidence type="ECO:0000256" key="1">
    <source>
        <dbReference type="SAM" id="MobiDB-lite"/>
    </source>
</evidence>
<dbReference type="Proteomes" id="UP000076858">
    <property type="component" value="Unassembled WGS sequence"/>
</dbReference>
<proteinExistence type="predicted"/>
<name>A0A164I2F2_9CRUS</name>
<accession>A0A164I2F2</accession>
<keyword evidence="3" id="KW-1185">Reference proteome</keyword>
<dbReference type="AlphaFoldDB" id="A0A164I2F2"/>